<dbReference type="PRINTS" id="PR01490">
    <property type="entry name" value="RTXTOXIND"/>
</dbReference>
<evidence type="ECO:0000259" key="10">
    <source>
        <dbReference type="Pfam" id="PF25988"/>
    </source>
</evidence>
<dbReference type="RefSeq" id="WP_070091349.1">
    <property type="nucleotide sequence ID" value="NZ_CP016634.1"/>
</dbReference>
<keyword evidence="6" id="KW-0812">Transmembrane</keyword>
<dbReference type="GO" id="GO:0015031">
    <property type="term" value="P:protein transport"/>
    <property type="evidence" value="ECO:0007669"/>
    <property type="project" value="InterPro"/>
</dbReference>
<reference evidence="12" key="1">
    <citation type="submission" date="2016-07" db="EMBL/GenBank/DDBJ databases">
        <title>New class B carbapenemase carried by novel plasmid in Pseudomonas putida enviromental strain in eastern Amazonia.</title>
        <authorList>
            <person name="Souza C.O."/>
            <person name="Lima K.V."/>
            <person name="Brasiliense D.M."/>
            <person name="Perez-Chaparro P.J."/>
            <person name="Mamizuka E.M."/>
            <person name="Lima M.O."/>
            <person name="Lima L.N."/>
            <person name="McCulloch J.A."/>
        </authorList>
    </citation>
    <scope>NUCLEOTIDE SEQUENCE [LARGE SCALE GENOMIC DNA]</scope>
    <source>
        <strain evidence="12">IEC33019</strain>
    </source>
</reference>
<dbReference type="Gene3D" id="2.40.30.170">
    <property type="match status" value="1"/>
</dbReference>
<evidence type="ECO:0000313" key="12">
    <source>
        <dbReference type="EMBL" id="ANY85729.1"/>
    </source>
</evidence>
<dbReference type="Pfam" id="PF26002">
    <property type="entry name" value="Beta-barrel_AprE"/>
    <property type="match status" value="1"/>
</dbReference>
<evidence type="ECO:0000259" key="11">
    <source>
        <dbReference type="Pfam" id="PF26002"/>
    </source>
</evidence>
<keyword evidence="8" id="KW-0472">Membrane</keyword>
<evidence type="ECO:0000256" key="5">
    <source>
        <dbReference type="ARBA" id="ARBA00022519"/>
    </source>
</evidence>
<protein>
    <recommendedName>
        <fullName evidence="9">Membrane fusion protein (MFP) family protein</fullName>
    </recommendedName>
</protein>
<evidence type="ECO:0000256" key="7">
    <source>
        <dbReference type="ARBA" id="ARBA00022989"/>
    </source>
</evidence>
<name>A0A1B2F0F5_PSEPU</name>
<evidence type="ECO:0000256" key="6">
    <source>
        <dbReference type="ARBA" id="ARBA00022692"/>
    </source>
</evidence>
<evidence type="ECO:0000256" key="3">
    <source>
        <dbReference type="ARBA" id="ARBA00022448"/>
    </source>
</evidence>
<keyword evidence="5 9" id="KW-0997">Cell inner membrane</keyword>
<dbReference type="SUPFAM" id="SSF111369">
    <property type="entry name" value="HlyD-like secretion proteins"/>
    <property type="match status" value="1"/>
</dbReference>
<evidence type="ECO:0000256" key="8">
    <source>
        <dbReference type="ARBA" id="ARBA00023136"/>
    </source>
</evidence>
<dbReference type="Gene3D" id="1.10.287.470">
    <property type="entry name" value="Helix hairpin bin"/>
    <property type="match status" value="1"/>
</dbReference>
<dbReference type="GO" id="GO:0005886">
    <property type="term" value="C:plasma membrane"/>
    <property type="evidence" value="ECO:0007669"/>
    <property type="project" value="UniProtKB-SubCell"/>
</dbReference>
<feature type="domain" description="CyaD-like alpha-helical hairpin" evidence="10">
    <location>
        <begin position="124"/>
        <end position="319"/>
    </location>
</feature>
<dbReference type="InterPro" id="IPR050739">
    <property type="entry name" value="MFP"/>
</dbReference>
<keyword evidence="3 9" id="KW-0813">Transport</keyword>
<evidence type="ECO:0000256" key="9">
    <source>
        <dbReference type="RuleBase" id="RU365093"/>
    </source>
</evidence>
<dbReference type="AlphaFoldDB" id="A0A1B2F0F5"/>
<dbReference type="Pfam" id="PF25988">
    <property type="entry name" value="HH_CyaD"/>
    <property type="match status" value="1"/>
</dbReference>
<dbReference type="NCBIfam" id="TIGR01843">
    <property type="entry name" value="type_I_hlyD"/>
    <property type="match status" value="1"/>
</dbReference>
<gene>
    <name evidence="12" type="primary">hlyD</name>
    <name evidence="12" type="ORF">IEC33019_0115</name>
</gene>
<comment type="subcellular location">
    <subcellularLocation>
        <location evidence="1 9">Cell inner membrane</location>
        <topology evidence="1 9">Single-pass membrane protein</topology>
    </subcellularLocation>
</comment>
<dbReference type="PANTHER" id="PTHR30386:SF27">
    <property type="entry name" value="MEMBRANE FUSION PROTEIN (MFP) FAMILY PROTEIN"/>
    <property type="match status" value="1"/>
</dbReference>
<dbReference type="EMBL" id="CP016634">
    <property type="protein sequence ID" value="ANY85729.1"/>
    <property type="molecule type" value="Genomic_DNA"/>
</dbReference>
<comment type="similarity">
    <text evidence="2 9">Belongs to the membrane fusion protein (MFP) (TC 8.A.1) family.</text>
</comment>
<accession>A0A1B2F0F5</accession>
<dbReference type="InterPro" id="IPR010129">
    <property type="entry name" value="T1SS_HlyD"/>
</dbReference>
<dbReference type="InterPro" id="IPR059040">
    <property type="entry name" value="HH_CyaD-like"/>
</dbReference>
<feature type="domain" description="AprE-like beta-barrel" evidence="11">
    <location>
        <begin position="361"/>
        <end position="447"/>
    </location>
</feature>
<evidence type="ECO:0000256" key="4">
    <source>
        <dbReference type="ARBA" id="ARBA00022475"/>
    </source>
</evidence>
<evidence type="ECO:0000256" key="1">
    <source>
        <dbReference type="ARBA" id="ARBA00004377"/>
    </source>
</evidence>
<sequence>MSAHSSLWQRYRKAWQHAWRQRKALDAPARAAHEIEFLPAALALQERPPHPAPRVFVWSIMGFAALALLWACLGHIDVVAVATGKVVPSGRSKLVQPSETAVVKAIRVSDGQRVKAGELLLELDPTTADAEVRRSESELLAARIDVARSSAMLQAIASSQPPHELQGDIEQADAQQVQDAECWLQGQYQEYRNSLEQVDAEIQQRGAEIQAAQVQVASLRKTLPIATQLAQDYQSLLEQQYVARHEYLDKEQARLDLERQLQVQQASVLQSTAAQSEALRRREGVVAQARRSLLDLQQTAGQKVARLRQELAKARYQEARTQLLAPVDGTVQQLAVHTVGGVVTPAQALMVIVPADQPVEVEALLENKDVGFVQVGQAVTVKVETFTYTRYGTVQGEVLSVSRDAIEDERRGLVYSSRIRLAGDHLQVNGQAVALTPGMAVSAEIKTDQRTVIDYFLSPLQQHAQESLRER</sequence>
<evidence type="ECO:0000256" key="2">
    <source>
        <dbReference type="ARBA" id="ARBA00009477"/>
    </source>
</evidence>
<dbReference type="Gene3D" id="2.40.50.100">
    <property type="match status" value="1"/>
</dbReference>
<keyword evidence="4 9" id="KW-1003">Cell membrane</keyword>
<proteinExistence type="inferred from homology"/>
<keyword evidence="7" id="KW-1133">Transmembrane helix</keyword>
<organism evidence="12">
    <name type="scientific">Pseudomonas putida</name>
    <name type="common">Arthrobacter siderocapsulatus</name>
    <dbReference type="NCBI Taxonomy" id="303"/>
    <lineage>
        <taxon>Bacteria</taxon>
        <taxon>Pseudomonadati</taxon>
        <taxon>Pseudomonadota</taxon>
        <taxon>Gammaproteobacteria</taxon>
        <taxon>Pseudomonadales</taxon>
        <taxon>Pseudomonadaceae</taxon>
        <taxon>Pseudomonas</taxon>
    </lineage>
</organism>
<dbReference type="InterPro" id="IPR058982">
    <property type="entry name" value="Beta-barrel_AprE"/>
</dbReference>
<dbReference type="PANTHER" id="PTHR30386">
    <property type="entry name" value="MEMBRANE FUSION SUBUNIT OF EMRAB-TOLC MULTIDRUG EFFLUX PUMP"/>
    <property type="match status" value="1"/>
</dbReference>